<dbReference type="OrthoDB" id="374045at2759"/>
<dbReference type="Gene3D" id="3.90.1640.10">
    <property type="entry name" value="inorganic pyrophosphatase (n-terminal core)"/>
    <property type="match status" value="1"/>
</dbReference>
<dbReference type="Pfam" id="PF01368">
    <property type="entry name" value="DHH"/>
    <property type="match status" value="1"/>
</dbReference>
<accession>A0A0D2LD69</accession>
<dbReference type="SMART" id="SM01131">
    <property type="entry name" value="DHHA2"/>
    <property type="match status" value="1"/>
</dbReference>
<dbReference type="InterPro" id="IPR038222">
    <property type="entry name" value="DHHA2_dom_sf"/>
</dbReference>
<dbReference type="PANTHER" id="PTHR12112:SF39">
    <property type="entry name" value="EG:152A3.5 PROTEIN (FBGN0003116_PN PROTEIN)"/>
    <property type="match status" value="1"/>
</dbReference>
<evidence type="ECO:0000256" key="3">
    <source>
        <dbReference type="ARBA" id="ARBA00022801"/>
    </source>
</evidence>
<name>A0A0D2LD69_HYPSF</name>
<gene>
    <name evidence="6" type="ORF">HYPSUDRAFT_135088</name>
</gene>
<organism evidence="6 7">
    <name type="scientific">Hypholoma sublateritium (strain FD-334 SS-4)</name>
    <dbReference type="NCBI Taxonomy" id="945553"/>
    <lineage>
        <taxon>Eukaryota</taxon>
        <taxon>Fungi</taxon>
        <taxon>Dikarya</taxon>
        <taxon>Basidiomycota</taxon>
        <taxon>Agaricomycotina</taxon>
        <taxon>Agaricomycetes</taxon>
        <taxon>Agaricomycetidae</taxon>
        <taxon>Agaricales</taxon>
        <taxon>Agaricineae</taxon>
        <taxon>Strophariaceae</taxon>
        <taxon>Hypholoma</taxon>
    </lineage>
</organism>
<keyword evidence="4" id="KW-0464">Manganese</keyword>
<evidence type="ECO:0000259" key="5">
    <source>
        <dbReference type="SMART" id="SM01131"/>
    </source>
</evidence>
<dbReference type="PANTHER" id="PTHR12112">
    <property type="entry name" value="BNIP - RELATED"/>
    <property type="match status" value="1"/>
</dbReference>
<dbReference type="OMA" id="DYKDWTE"/>
<evidence type="ECO:0000256" key="4">
    <source>
        <dbReference type="ARBA" id="ARBA00023211"/>
    </source>
</evidence>
<dbReference type="SUPFAM" id="SSF64182">
    <property type="entry name" value="DHH phosphoesterases"/>
    <property type="match status" value="1"/>
</dbReference>
<evidence type="ECO:0000313" key="7">
    <source>
        <dbReference type="Proteomes" id="UP000054270"/>
    </source>
</evidence>
<dbReference type="AlphaFoldDB" id="A0A0D2LD69"/>
<evidence type="ECO:0000256" key="2">
    <source>
        <dbReference type="ARBA" id="ARBA00022723"/>
    </source>
</evidence>
<evidence type="ECO:0000313" key="6">
    <source>
        <dbReference type="EMBL" id="KJA25317.1"/>
    </source>
</evidence>
<dbReference type="STRING" id="945553.A0A0D2LD69"/>
<dbReference type="InterPro" id="IPR038763">
    <property type="entry name" value="DHH_sf"/>
</dbReference>
<dbReference type="GO" id="GO:0004309">
    <property type="term" value="F:exopolyphosphatase activity"/>
    <property type="evidence" value="ECO:0007669"/>
    <property type="project" value="TreeGrafter"/>
</dbReference>
<protein>
    <recommendedName>
        <fullName evidence="5">DHHA2 domain-containing protein</fullName>
    </recommendedName>
</protein>
<sequence>MPAQVPYVATTANSLNLFLSTSKAAFLQDAKDGGDKAARWTVVMGNEAGDLDSIASAIGYAWIQSEVHKTPAVPLIQVERADLALRAENLHALKLAGLSESNEELLTLTEISEFAPFPAYKFGLVDHNRLAERYQVDNPHATVTAIIDHHQDEEQHTEASPRIITACGSCASHVSALCPRELPEELATLLLAAIVIDTDGFKPDGKATQLDRDAANHIAVKSTLARYLPPLSALAPIDFKIPDVLYGSQAIIELTQTLSDKKLDVSHLSAYDLIRRDYKEYTHPLAWVTGSPSIKAGLSTVPLGLKDWADDGRLEDAAVKWMEQRGLTILGVLTTFHEAKSNILGKSTKGKHRREMAWIILAGPQIASAQIEGLSTDVLASRLWAGLEKDSEIQAERSKKLGLEKGGKLPPQAKAMVYKQGNAHATRKAIAPLVKSILEVE</sequence>
<proteinExistence type="predicted"/>
<feature type="domain" description="DHHA2" evidence="5">
    <location>
        <begin position="255"/>
        <end position="438"/>
    </location>
</feature>
<dbReference type="GO" id="GO:0005737">
    <property type="term" value="C:cytoplasm"/>
    <property type="evidence" value="ECO:0007669"/>
    <property type="project" value="InterPro"/>
</dbReference>
<dbReference type="Gene3D" id="3.10.310.20">
    <property type="entry name" value="DHHA2 domain"/>
    <property type="match status" value="1"/>
</dbReference>
<dbReference type="EMBL" id="KN817532">
    <property type="protein sequence ID" value="KJA25317.1"/>
    <property type="molecule type" value="Genomic_DNA"/>
</dbReference>
<keyword evidence="2" id="KW-0479">Metal-binding</keyword>
<dbReference type="Pfam" id="PF02833">
    <property type="entry name" value="DHHA2"/>
    <property type="match status" value="1"/>
</dbReference>
<dbReference type="InterPro" id="IPR001667">
    <property type="entry name" value="DDH_dom"/>
</dbReference>
<keyword evidence="7" id="KW-1185">Reference proteome</keyword>
<dbReference type="GO" id="GO:0046872">
    <property type="term" value="F:metal ion binding"/>
    <property type="evidence" value="ECO:0007669"/>
    <property type="project" value="UniProtKB-KW"/>
</dbReference>
<dbReference type="Proteomes" id="UP000054270">
    <property type="component" value="Unassembled WGS sequence"/>
</dbReference>
<keyword evidence="3" id="KW-0378">Hydrolase</keyword>
<dbReference type="InterPro" id="IPR004097">
    <property type="entry name" value="DHHA2"/>
</dbReference>
<reference evidence="7" key="1">
    <citation type="submission" date="2014-04" db="EMBL/GenBank/DDBJ databases">
        <title>Evolutionary Origins and Diversification of the Mycorrhizal Mutualists.</title>
        <authorList>
            <consortium name="DOE Joint Genome Institute"/>
            <consortium name="Mycorrhizal Genomics Consortium"/>
            <person name="Kohler A."/>
            <person name="Kuo A."/>
            <person name="Nagy L.G."/>
            <person name="Floudas D."/>
            <person name="Copeland A."/>
            <person name="Barry K.W."/>
            <person name="Cichocki N."/>
            <person name="Veneault-Fourrey C."/>
            <person name="LaButti K."/>
            <person name="Lindquist E.A."/>
            <person name="Lipzen A."/>
            <person name="Lundell T."/>
            <person name="Morin E."/>
            <person name="Murat C."/>
            <person name="Riley R."/>
            <person name="Ohm R."/>
            <person name="Sun H."/>
            <person name="Tunlid A."/>
            <person name="Henrissat B."/>
            <person name="Grigoriev I.V."/>
            <person name="Hibbett D.S."/>
            <person name="Martin F."/>
        </authorList>
    </citation>
    <scope>NUCLEOTIDE SEQUENCE [LARGE SCALE GENOMIC DNA]</scope>
    <source>
        <strain evidence="7">FD-334 SS-4</strain>
    </source>
</reference>
<evidence type="ECO:0000256" key="1">
    <source>
        <dbReference type="ARBA" id="ARBA00001936"/>
    </source>
</evidence>
<comment type="cofactor">
    <cofactor evidence="1">
        <name>Mn(2+)</name>
        <dbReference type="ChEBI" id="CHEBI:29035"/>
    </cofactor>
</comment>